<sequence length="157" mass="16572">MTGKAVDGVKRWHDEMRAAGLRVTRPRLAVLAEVRDHPHADVAEIAAGARGRLGALSTQAVYDAVHVLTQVGLLRCVEVAGSPARFELQTGDNHHHAVCRSCGAIADIGCVAGAAPCLHSAPAGDGVGYLIDEAEVTFWGICPDCQVRNSPTDWRSA</sequence>
<organism evidence="11 12">
    <name type="scientific">Mycolicibacterium mageritense</name>
    <name type="common">Mycobacterium mageritense</name>
    <dbReference type="NCBI Taxonomy" id="53462"/>
    <lineage>
        <taxon>Bacteria</taxon>
        <taxon>Bacillati</taxon>
        <taxon>Actinomycetota</taxon>
        <taxon>Actinomycetes</taxon>
        <taxon>Mycobacteriales</taxon>
        <taxon>Mycobacteriaceae</taxon>
        <taxon>Mycolicibacterium</taxon>
    </lineage>
</organism>
<name>A0ABN5Y275_MYCME</name>
<evidence type="ECO:0000256" key="9">
    <source>
        <dbReference type="ARBA" id="ARBA00023125"/>
    </source>
</evidence>
<dbReference type="Proteomes" id="UP000465622">
    <property type="component" value="Chromosome"/>
</dbReference>
<evidence type="ECO:0000313" key="12">
    <source>
        <dbReference type="Proteomes" id="UP000465622"/>
    </source>
</evidence>
<dbReference type="EMBL" id="AP022567">
    <property type="protein sequence ID" value="BBX31486.1"/>
    <property type="molecule type" value="Genomic_DNA"/>
</dbReference>
<dbReference type="InterPro" id="IPR043135">
    <property type="entry name" value="Fur_C"/>
</dbReference>
<keyword evidence="10" id="KW-0804">Transcription</keyword>
<proteinExistence type="inferred from homology"/>
<evidence type="ECO:0000256" key="5">
    <source>
        <dbReference type="ARBA" id="ARBA00022723"/>
    </source>
</evidence>
<comment type="subcellular location">
    <subcellularLocation>
        <location evidence="1">Cytoplasm</location>
    </subcellularLocation>
</comment>
<evidence type="ECO:0000256" key="6">
    <source>
        <dbReference type="ARBA" id="ARBA00022833"/>
    </source>
</evidence>
<dbReference type="PANTHER" id="PTHR33202:SF18">
    <property type="entry name" value="TRANSCRIPTIONAL REGULATOR FURA"/>
    <property type="match status" value="1"/>
</dbReference>
<evidence type="ECO:0000256" key="1">
    <source>
        <dbReference type="ARBA" id="ARBA00004496"/>
    </source>
</evidence>
<keyword evidence="6" id="KW-0862">Zinc</keyword>
<dbReference type="Gene3D" id="3.30.1490.190">
    <property type="match status" value="1"/>
</dbReference>
<keyword evidence="4" id="KW-0678">Repressor</keyword>
<evidence type="ECO:0000256" key="3">
    <source>
        <dbReference type="ARBA" id="ARBA00022490"/>
    </source>
</evidence>
<dbReference type="Gene3D" id="1.10.10.10">
    <property type="entry name" value="Winged helix-like DNA-binding domain superfamily/Winged helix DNA-binding domain"/>
    <property type="match status" value="1"/>
</dbReference>
<dbReference type="CDD" id="cd07153">
    <property type="entry name" value="Fur_like"/>
    <property type="match status" value="1"/>
</dbReference>
<keyword evidence="3" id="KW-0963">Cytoplasm</keyword>
<dbReference type="InterPro" id="IPR002481">
    <property type="entry name" value="FUR"/>
</dbReference>
<keyword evidence="8" id="KW-0805">Transcription regulation</keyword>
<keyword evidence="5" id="KW-0479">Metal-binding</keyword>
<keyword evidence="9" id="KW-0238">DNA-binding</keyword>
<evidence type="ECO:0000256" key="4">
    <source>
        <dbReference type="ARBA" id="ARBA00022491"/>
    </source>
</evidence>
<keyword evidence="12" id="KW-1185">Reference proteome</keyword>
<protein>
    <submittedName>
        <fullName evidence="11">Transcriptional regulator FurA</fullName>
    </submittedName>
</protein>
<accession>A0ABN5Y275</accession>
<dbReference type="InterPro" id="IPR036390">
    <property type="entry name" value="WH_DNA-bd_sf"/>
</dbReference>
<evidence type="ECO:0000256" key="8">
    <source>
        <dbReference type="ARBA" id="ARBA00023015"/>
    </source>
</evidence>
<evidence type="ECO:0000256" key="7">
    <source>
        <dbReference type="ARBA" id="ARBA00023004"/>
    </source>
</evidence>
<dbReference type="SUPFAM" id="SSF46785">
    <property type="entry name" value="Winged helix' DNA-binding domain"/>
    <property type="match status" value="1"/>
</dbReference>
<dbReference type="InterPro" id="IPR036388">
    <property type="entry name" value="WH-like_DNA-bd_sf"/>
</dbReference>
<dbReference type="PANTHER" id="PTHR33202">
    <property type="entry name" value="ZINC UPTAKE REGULATION PROTEIN"/>
    <property type="match status" value="1"/>
</dbReference>
<evidence type="ECO:0000256" key="2">
    <source>
        <dbReference type="ARBA" id="ARBA00007957"/>
    </source>
</evidence>
<reference evidence="11 12" key="1">
    <citation type="journal article" date="2019" name="Emerg. Microbes Infect.">
        <title>Comprehensive subspecies identification of 175 nontuberculous mycobacteria species based on 7547 genomic profiles.</title>
        <authorList>
            <person name="Matsumoto Y."/>
            <person name="Kinjo T."/>
            <person name="Motooka D."/>
            <person name="Nabeya D."/>
            <person name="Jung N."/>
            <person name="Uechi K."/>
            <person name="Horii T."/>
            <person name="Iida T."/>
            <person name="Fujita J."/>
            <person name="Nakamura S."/>
        </authorList>
    </citation>
    <scope>NUCLEOTIDE SEQUENCE [LARGE SCALE GENOMIC DNA]</scope>
    <source>
        <strain evidence="11 12">JCM 12375</strain>
    </source>
</reference>
<dbReference type="Pfam" id="PF01475">
    <property type="entry name" value="FUR"/>
    <property type="match status" value="1"/>
</dbReference>
<keyword evidence="7" id="KW-0408">Iron</keyword>
<evidence type="ECO:0000313" key="11">
    <source>
        <dbReference type="EMBL" id="BBX31486.1"/>
    </source>
</evidence>
<comment type="similarity">
    <text evidence="2">Belongs to the Fur family.</text>
</comment>
<evidence type="ECO:0000256" key="10">
    <source>
        <dbReference type="ARBA" id="ARBA00023163"/>
    </source>
</evidence>
<gene>
    <name evidence="11" type="primary">furA_1</name>
    <name evidence="11" type="ORF">MMAGJ_07680</name>
</gene>